<accession>A0A4R3L775</accession>
<name>A0A4R3L775_9BACL</name>
<keyword evidence="5 9" id="KW-0255">Endonuclease</keyword>
<dbReference type="PANTHER" id="PTHR34405:SF1">
    <property type="entry name" value="CRISPR-ASSOCIATED ENDORIBONUCLEASE CAS2"/>
    <property type="match status" value="1"/>
</dbReference>
<evidence type="ECO:0000256" key="6">
    <source>
        <dbReference type="ARBA" id="ARBA00022801"/>
    </source>
</evidence>
<dbReference type="GO" id="GO:0046872">
    <property type="term" value="F:metal ion binding"/>
    <property type="evidence" value="ECO:0007669"/>
    <property type="project" value="UniProtKB-UniRule"/>
</dbReference>
<evidence type="ECO:0000256" key="7">
    <source>
        <dbReference type="ARBA" id="ARBA00022842"/>
    </source>
</evidence>
<reference evidence="10 11" key="1">
    <citation type="submission" date="2019-03" db="EMBL/GenBank/DDBJ databases">
        <title>Genomic Encyclopedia of Type Strains, Phase IV (KMG-IV): sequencing the most valuable type-strain genomes for metagenomic binning, comparative biology and taxonomic classification.</title>
        <authorList>
            <person name="Goeker M."/>
        </authorList>
    </citation>
    <scope>NUCLEOTIDE SEQUENCE [LARGE SCALE GENOMIC DNA]</scope>
    <source>
        <strain evidence="10 11">DSM 45707</strain>
    </source>
</reference>
<evidence type="ECO:0000256" key="3">
    <source>
        <dbReference type="ARBA" id="ARBA00022722"/>
    </source>
</evidence>
<dbReference type="GO" id="GO:0004521">
    <property type="term" value="F:RNA endonuclease activity"/>
    <property type="evidence" value="ECO:0007669"/>
    <property type="project" value="InterPro"/>
</dbReference>
<evidence type="ECO:0000313" key="10">
    <source>
        <dbReference type="EMBL" id="TCS94948.1"/>
    </source>
</evidence>
<organism evidence="10 11">
    <name type="scientific">Hazenella coriacea</name>
    <dbReference type="NCBI Taxonomy" id="1179467"/>
    <lineage>
        <taxon>Bacteria</taxon>
        <taxon>Bacillati</taxon>
        <taxon>Bacillota</taxon>
        <taxon>Bacilli</taxon>
        <taxon>Bacillales</taxon>
        <taxon>Thermoactinomycetaceae</taxon>
        <taxon>Hazenella</taxon>
    </lineage>
</organism>
<evidence type="ECO:0000313" key="11">
    <source>
        <dbReference type="Proteomes" id="UP000294937"/>
    </source>
</evidence>
<comment type="function">
    <text evidence="9">CRISPR (clustered regularly interspaced short palindromic repeat), is an adaptive immune system that provides protection against mobile genetic elements (viruses, transposable elements and conjugative plasmids). CRISPR clusters contain sequences complementary to antecedent mobile elements and target invading nucleic acids. CRISPR clusters are transcribed and processed into CRISPR RNA (crRNA). Functions as a ssRNA-specific endoribonuclease. Involved in the integration of spacer DNA into the CRISPR cassette.</text>
</comment>
<proteinExistence type="inferred from homology"/>
<dbReference type="Pfam" id="PF09827">
    <property type="entry name" value="CRISPR_Cas2"/>
    <property type="match status" value="1"/>
</dbReference>
<gene>
    <name evidence="9" type="primary">cas2</name>
    <name evidence="10" type="ORF">EDD58_103373</name>
</gene>
<keyword evidence="4 9" id="KW-0479">Metal-binding</keyword>
<keyword evidence="11" id="KW-1185">Reference proteome</keyword>
<dbReference type="InterPro" id="IPR019199">
    <property type="entry name" value="Virulence_VapD/CRISPR_Cas2"/>
</dbReference>
<evidence type="ECO:0000256" key="4">
    <source>
        <dbReference type="ARBA" id="ARBA00022723"/>
    </source>
</evidence>
<dbReference type="SUPFAM" id="SSF143430">
    <property type="entry name" value="TTP0101/SSO1404-like"/>
    <property type="match status" value="1"/>
</dbReference>
<dbReference type="CDD" id="cd09725">
    <property type="entry name" value="Cas2_I_II_III"/>
    <property type="match status" value="1"/>
</dbReference>
<comment type="cofactor">
    <cofactor evidence="1 9">
        <name>Mg(2+)</name>
        <dbReference type="ChEBI" id="CHEBI:18420"/>
    </cofactor>
</comment>
<keyword evidence="8 9" id="KW-0051">Antiviral defense</keyword>
<feature type="binding site" evidence="9">
    <location>
        <position position="17"/>
    </location>
    <ligand>
        <name>Mg(2+)</name>
        <dbReference type="ChEBI" id="CHEBI:18420"/>
        <note>catalytic</note>
    </ligand>
</feature>
<dbReference type="GO" id="GO:0051607">
    <property type="term" value="P:defense response to virus"/>
    <property type="evidence" value="ECO:0007669"/>
    <property type="project" value="UniProtKB-UniRule"/>
</dbReference>
<dbReference type="AlphaFoldDB" id="A0A4R3L775"/>
<dbReference type="HAMAP" id="MF_01471">
    <property type="entry name" value="Cas2"/>
    <property type="match status" value="1"/>
</dbReference>
<dbReference type="GO" id="GO:0043571">
    <property type="term" value="P:maintenance of CRISPR repeat elements"/>
    <property type="evidence" value="ECO:0007669"/>
    <property type="project" value="UniProtKB-UniRule"/>
</dbReference>
<evidence type="ECO:0000256" key="5">
    <source>
        <dbReference type="ARBA" id="ARBA00022759"/>
    </source>
</evidence>
<sequence length="98" mass="11460">MTKTKKINANYAFVLYDVHEKRVHKVFKVCKKYLVHYQNSVFRGPITPSNIMKMRKEIEAIIDKDYDFVSIITMINEHAFTEISLGTSLKEDGESLFL</sequence>
<dbReference type="RefSeq" id="WP_131924323.1">
    <property type="nucleotide sequence ID" value="NZ_SMAG01000003.1"/>
</dbReference>
<dbReference type="OrthoDB" id="279819at2"/>
<protein>
    <recommendedName>
        <fullName evidence="9">CRISPR-associated endoribonuclease Cas2</fullName>
        <ecNumber evidence="9">3.1.-.-</ecNumber>
    </recommendedName>
</protein>
<dbReference type="GO" id="GO:0016787">
    <property type="term" value="F:hydrolase activity"/>
    <property type="evidence" value="ECO:0007669"/>
    <property type="project" value="UniProtKB-KW"/>
</dbReference>
<dbReference type="NCBIfam" id="TIGR01573">
    <property type="entry name" value="cas2"/>
    <property type="match status" value="1"/>
</dbReference>
<comment type="similarity">
    <text evidence="2 9">Belongs to the CRISPR-associated endoribonuclease Cas2 protein family.</text>
</comment>
<keyword evidence="3 9" id="KW-0540">Nuclease</keyword>
<comment type="caution">
    <text evidence="10">The sequence shown here is derived from an EMBL/GenBank/DDBJ whole genome shotgun (WGS) entry which is preliminary data.</text>
</comment>
<evidence type="ECO:0000256" key="9">
    <source>
        <dbReference type="HAMAP-Rule" id="MF_01471"/>
    </source>
</evidence>
<dbReference type="EC" id="3.1.-.-" evidence="9"/>
<evidence type="ECO:0000256" key="1">
    <source>
        <dbReference type="ARBA" id="ARBA00001946"/>
    </source>
</evidence>
<evidence type="ECO:0000256" key="8">
    <source>
        <dbReference type="ARBA" id="ARBA00023118"/>
    </source>
</evidence>
<dbReference type="Gene3D" id="3.30.70.240">
    <property type="match status" value="1"/>
</dbReference>
<dbReference type="Proteomes" id="UP000294937">
    <property type="component" value="Unassembled WGS sequence"/>
</dbReference>
<keyword evidence="7 9" id="KW-0460">Magnesium</keyword>
<dbReference type="InterPro" id="IPR021127">
    <property type="entry name" value="CRISPR_associated_Cas2"/>
</dbReference>
<evidence type="ECO:0000256" key="2">
    <source>
        <dbReference type="ARBA" id="ARBA00009959"/>
    </source>
</evidence>
<dbReference type="PANTHER" id="PTHR34405">
    <property type="entry name" value="CRISPR-ASSOCIATED ENDORIBONUCLEASE CAS2"/>
    <property type="match status" value="1"/>
</dbReference>
<comment type="subunit">
    <text evidence="9">Homodimer, forms a heterotetramer with a Cas1 homodimer.</text>
</comment>
<keyword evidence="6 9" id="KW-0378">Hydrolase</keyword>
<dbReference type="EMBL" id="SMAG01000003">
    <property type="protein sequence ID" value="TCS94948.1"/>
    <property type="molecule type" value="Genomic_DNA"/>
</dbReference>